<dbReference type="PANTHER" id="PTHR24305:SF168">
    <property type="entry name" value="P450, PUTATIVE (EUROFUNG)-RELATED"/>
    <property type="match status" value="1"/>
</dbReference>
<dbReference type="GO" id="GO:0020037">
    <property type="term" value="F:heme binding"/>
    <property type="evidence" value="ECO:0007669"/>
    <property type="project" value="InterPro"/>
</dbReference>
<evidence type="ECO:0000256" key="3">
    <source>
        <dbReference type="ARBA" id="ARBA00023004"/>
    </source>
</evidence>
<keyword evidence="2 4" id="KW-0479">Metal-binding</keyword>
<evidence type="ECO:0000256" key="5">
    <source>
        <dbReference type="SAM" id="Phobius"/>
    </source>
</evidence>
<evidence type="ECO:0000313" key="7">
    <source>
        <dbReference type="Proteomes" id="UP000030651"/>
    </source>
</evidence>
<keyword evidence="3 4" id="KW-0408">Iron</keyword>
<dbReference type="InterPro" id="IPR036396">
    <property type="entry name" value="Cyt_P450_sf"/>
</dbReference>
<evidence type="ECO:0008006" key="8">
    <source>
        <dbReference type="Google" id="ProtNLM"/>
    </source>
</evidence>
<proteinExistence type="predicted"/>
<sequence>MGIMYVTQTDVITLSNTIAAAVLCFLLNRLWTWYRLRHVPGPLQNAFSSLFLLRTQLGGNVHADLNALLRKHGGSGSGSHNLVRIGPNAVLTNDAKLVQRMEATRSPYVKSPWYGTFRFMKGTDHSFSLNDEKKHTELRTKIGPGYSSTHLAEQSIDRQLQRFIGLIERKFLSNEETHAYRPVDFALISHLYSMDVVGDWTFGRPFGFLEDGIDIYGYIRWNEDFFPFVTMASTFPFLSKVLQTWPFSELLPKPTDIVGLGRFMKVAQEAVDERLMDGPGDRKDLLCIFLQYGLTKDEAVNEALVQVVAGTDSVAVAIRMALLYILSNQRVYTKLMAELDAAAATATRPIIRDAEARRLPYFQAVIRESLRIFPTVTPLMFKSVPRGGDLVAGYQLPGGTEVGVDQFGILRSREYWGEDADLFIPERWLDVDKERAEEMAEYLEASFGYGKYKCLGRSIAFVEINKTLFEILQRYKFTVVDPTSPLKMFAASFWVMKEFWMLIAPRESTSTTSAETMS</sequence>
<dbReference type="OMA" id="LYDAAFW"/>
<dbReference type="GO" id="GO:0016705">
    <property type="term" value="F:oxidoreductase activity, acting on paired donors, with incorporation or reduction of molecular oxygen"/>
    <property type="evidence" value="ECO:0007669"/>
    <property type="project" value="InterPro"/>
</dbReference>
<dbReference type="InterPro" id="IPR002401">
    <property type="entry name" value="Cyt_P450_E_grp-I"/>
</dbReference>
<dbReference type="InterPro" id="IPR050121">
    <property type="entry name" value="Cytochrome_P450_monoxygenase"/>
</dbReference>
<keyword evidence="5" id="KW-1133">Transmembrane helix</keyword>
<dbReference type="Proteomes" id="UP000030651">
    <property type="component" value="Unassembled WGS sequence"/>
</dbReference>
<dbReference type="EMBL" id="KI912121">
    <property type="protein sequence ID" value="ETS73728.1"/>
    <property type="molecule type" value="Genomic_DNA"/>
</dbReference>
<evidence type="ECO:0000256" key="2">
    <source>
        <dbReference type="ARBA" id="ARBA00022723"/>
    </source>
</evidence>
<dbReference type="STRING" id="1229662.W3WIN4"/>
<keyword evidence="5" id="KW-0812">Transmembrane</keyword>
<dbReference type="HOGENOM" id="CLU_001570_14_0_1"/>
<evidence type="ECO:0000256" key="4">
    <source>
        <dbReference type="PIRSR" id="PIRSR602401-1"/>
    </source>
</evidence>
<protein>
    <recommendedName>
        <fullName evidence="8">Pisatin demethylase</fullName>
    </recommendedName>
</protein>
<dbReference type="SUPFAM" id="SSF48264">
    <property type="entry name" value="Cytochrome P450"/>
    <property type="match status" value="1"/>
</dbReference>
<name>W3WIN4_PESFW</name>
<keyword evidence="1 4" id="KW-0349">Heme</keyword>
<dbReference type="PRINTS" id="PR00385">
    <property type="entry name" value="P450"/>
</dbReference>
<dbReference type="Pfam" id="PF00067">
    <property type="entry name" value="p450"/>
    <property type="match status" value="1"/>
</dbReference>
<organism evidence="6 7">
    <name type="scientific">Pestalotiopsis fici (strain W106-1 / CGMCC3.15140)</name>
    <dbReference type="NCBI Taxonomy" id="1229662"/>
    <lineage>
        <taxon>Eukaryota</taxon>
        <taxon>Fungi</taxon>
        <taxon>Dikarya</taxon>
        <taxon>Ascomycota</taxon>
        <taxon>Pezizomycotina</taxon>
        <taxon>Sordariomycetes</taxon>
        <taxon>Xylariomycetidae</taxon>
        <taxon>Amphisphaeriales</taxon>
        <taxon>Sporocadaceae</taxon>
        <taxon>Pestalotiopsis</taxon>
    </lineage>
</organism>
<reference evidence="7" key="1">
    <citation type="journal article" date="2015" name="BMC Genomics">
        <title>Genomic and transcriptomic analysis of the endophytic fungus Pestalotiopsis fici reveals its lifestyle and high potential for synthesis of natural products.</title>
        <authorList>
            <person name="Wang X."/>
            <person name="Zhang X."/>
            <person name="Liu L."/>
            <person name="Xiang M."/>
            <person name="Wang W."/>
            <person name="Sun X."/>
            <person name="Che Y."/>
            <person name="Guo L."/>
            <person name="Liu G."/>
            <person name="Guo L."/>
            <person name="Wang C."/>
            <person name="Yin W.B."/>
            <person name="Stadler M."/>
            <person name="Zhang X."/>
            <person name="Liu X."/>
        </authorList>
    </citation>
    <scope>NUCLEOTIDE SEQUENCE [LARGE SCALE GENOMIC DNA]</scope>
    <source>
        <strain evidence="7">W106-1 / CGMCC3.15140</strain>
    </source>
</reference>
<evidence type="ECO:0000256" key="1">
    <source>
        <dbReference type="ARBA" id="ARBA00022617"/>
    </source>
</evidence>
<feature type="transmembrane region" description="Helical" evidence="5">
    <location>
        <begin position="12"/>
        <end position="31"/>
    </location>
</feature>
<accession>W3WIN4</accession>
<dbReference type="PRINTS" id="PR00463">
    <property type="entry name" value="EP450I"/>
</dbReference>
<keyword evidence="5" id="KW-0472">Membrane</keyword>
<dbReference type="InParanoid" id="W3WIN4"/>
<dbReference type="GeneID" id="19279687"/>
<dbReference type="InterPro" id="IPR001128">
    <property type="entry name" value="Cyt_P450"/>
</dbReference>
<gene>
    <name evidence="6" type="ORF">PFICI_14674</name>
</gene>
<dbReference type="RefSeq" id="XP_007841446.1">
    <property type="nucleotide sequence ID" value="XM_007843255.1"/>
</dbReference>
<dbReference type="eggNOG" id="KOG0158">
    <property type="taxonomic scope" value="Eukaryota"/>
</dbReference>
<dbReference type="CDD" id="cd11060">
    <property type="entry name" value="CYP57A1-like"/>
    <property type="match status" value="1"/>
</dbReference>
<keyword evidence="7" id="KW-1185">Reference proteome</keyword>
<dbReference type="GO" id="GO:0004497">
    <property type="term" value="F:monooxygenase activity"/>
    <property type="evidence" value="ECO:0007669"/>
    <property type="project" value="InterPro"/>
</dbReference>
<dbReference type="GO" id="GO:0005506">
    <property type="term" value="F:iron ion binding"/>
    <property type="evidence" value="ECO:0007669"/>
    <property type="project" value="InterPro"/>
</dbReference>
<dbReference type="KEGG" id="pfy:PFICI_14674"/>
<dbReference type="Gene3D" id="1.10.630.10">
    <property type="entry name" value="Cytochrome P450"/>
    <property type="match status" value="1"/>
</dbReference>
<evidence type="ECO:0000313" key="6">
    <source>
        <dbReference type="EMBL" id="ETS73728.1"/>
    </source>
</evidence>
<comment type="cofactor">
    <cofactor evidence="4">
        <name>heme</name>
        <dbReference type="ChEBI" id="CHEBI:30413"/>
    </cofactor>
</comment>
<dbReference type="AlphaFoldDB" id="W3WIN4"/>
<dbReference type="PANTHER" id="PTHR24305">
    <property type="entry name" value="CYTOCHROME P450"/>
    <property type="match status" value="1"/>
</dbReference>
<feature type="binding site" description="axial binding residue" evidence="4">
    <location>
        <position position="454"/>
    </location>
    <ligand>
        <name>heme</name>
        <dbReference type="ChEBI" id="CHEBI:30413"/>
    </ligand>
    <ligandPart>
        <name>Fe</name>
        <dbReference type="ChEBI" id="CHEBI:18248"/>
    </ligandPart>
</feature>
<dbReference type="OrthoDB" id="1470350at2759"/>